<feature type="compositionally biased region" description="Basic and acidic residues" evidence="1">
    <location>
        <begin position="442"/>
        <end position="452"/>
    </location>
</feature>
<organism evidence="3 4">
    <name type="scientific">Bemisia tabaci</name>
    <name type="common">Sweetpotato whitefly</name>
    <name type="synonym">Aleurodes tabaci</name>
    <dbReference type="NCBI Taxonomy" id="7038"/>
    <lineage>
        <taxon>Eukaryota</taxon>
        <taxon>Metazoa</taxon>
        <taxon>Ecdysozoa</taxon>
        <taxon>Arthropoda</taxon>
        <taxon>Hexapoda</taxon>
        <taxon>Insecta</taxon>
        <taxon>Pterygota</taxon>
        <taxon>Neoptera</taxon>
        <taxon>Paraneoptera</taxon>
        <taxon>Hemiptera</taxon>
        <taxon>Sternorrhyncha</taxon>
        <taxon>Aleyrodoidea</taxon>
        <taxon>Aleyrodidae</taxon>
        <taxon>Aleyrodinae</taxon>
        <taxon>Bemisia</taxon>
    </lineage>
</organism>
<keyword evidence="4" id="KW-1185">Reference proteome</keyword>
<evidence type="ECO:0000256" key="2">
    <source>
        <dbReference type="SAM" id="Phobius"/>
    </source>
</evidence>
<feature type="region of interest" description="Disordered" evidence="1">
    <location>
        <begin position="347"/>
        <end position="367"/>
    </location>
</feature>
<feature type="transmembrane region" description="Helical" evidence="2">
    <location>
        <begin position="1292"/>
        <end position="1312"/>
    </location>
</feature>
<keyword evidence="2" id="KW-0812">Transmembrane</keyword>
<reference evidence="3" key="1">
    <citation type="submission" date="2021-12" db="EMBL/GenBank/DDBJ databases">
        <authorList>
            <person name="King R."/>
        </authorList>
    </citation>
    <scope>NUCLEOTIDE SEQUENCE</scope>
</reference>
<feature type="transmembrane region" description="Helical" evidence="2">
    <location>
        <begin position="1036"/>
        <end position="1056"/>
    </location>
</feature>
<dbReference type="SUPFAM" id="SSF81665">
    <property type="entry name" value="Calcium ATPase, transmembrane domain M"/>
    <property type="match status" value="1"/>
</dbReference>
<dbReference type="Proteomes" id="UP001152759">
    <property type="component" value="Chromosome 4"/>
</dbReference>
<evidence type="ECO:0000256" key="1">
    <source>
        <dbReference type="SAM" id="MobiDB-lite"/>
    </source>
</evidence>
<dbReference type="EMBL" id="OU963865">
    <property type="protein sequence ID" value="CAH0388755.1"/>
    <property type="molecule type" value="Genomic_DNA"/>
</dbReference>
<keyword evidence="2" id="KW-0472">Membrane</keyword>
<feature type="transmembrane region" description="Helical" evidence="2">
    <location>
        <begin position="1250"/>
        <end position="1272"/>
    </location>
</feature>
<evidence type="ECO:0000313" key="4">
    <source>
        <dbReference type="Proteomes" id="UP001152759"/>
    </source>
</evidence>
<feature type="transmembrane region" description="Helical" evidence="2">
    <location>
        <begin position="86"/>
        <end position="106"/>
    </location>
</feature>
<accession>A0A9P0AEB2</accession>
<feature type="region of interest" description="Disordered" evidence="1">
    <location>
        <begin position="422"/>
        <end position="452"/>
    </location>
</feature>
<feature type="transmembrane region" description="Helical" evidence="2">
    <location>
        <begin position="1077"/>
        <end position="1101"/>
    </location>
</feature>
<dbReference type="PANTHER" id="PTHR13219">
    <property type="entry name" value="TRANSMEMBRANE PROTEIN 94"/>
    <property type="match status" value="1"/>
</dbReference>
<dbReference type="InterPro" id="IPR039720">
    <property type="entry name" value="TMEM94"/>
</dbReference>
<evidence type="ECO:0008006" key="5">
    <source>
        <dbReference type="Google" id="ProtNLM"/>
    </source>
</evidence>
<evidence type="ECO:0000313" key="3">
    <source>
        <dbReference type="EMBL" id="CAH0388755.1"/>
    </source>
</evidence>
<keyword evidence="2" id="KW-1133">Transmembrane helix</keyword>
<feature type="transmembrane region" description="Helical" evidence="2">
    <location>
        <begin position="1113"/>
        <end position="1132"/>
    </location>
</feature>
<dbReference type="PANTHER" id="PTHR13219:SF6">
    <property type="entry name" value="TRANSMEMBRANE PROTEIN 94"/>
    <property type="match status" value="1"/>
</dbReference>
<feature type="transmembrane region" description="Helical" evidence="2">
    <location>
        <begin position="1220"/>
        <end position="1238"/>
    </location>
</feature>
<feature type="transmembrane region" description="Helical" evidence="2">
    <location>
        <begin position="112"/>
        <end position="131"/>
    </location>
</feature>
<gene>
    <name evidence="3" type="ORF">BEMITA_LOCUS7646</name>
</gene>
<dbReference type="SUPFAM" id="SSF81653">
    <property type="entry name" value="Calcium ATPase, transduction domain A"/>
    <property type="match status" value="1"/>
</dbReference>
<dbReference type="Gene3D" id="1.20.1110.10">
    <property type="entry name" value="Calcium-transporting ATPase, transmembrane domain"/>
    <property type="match status" value="1"/>
</dbReference>
<sequence length="1338" mass="151976">MGMCHIDCLAATFFNSQFLPNEIRCTEKMGDFPVIQGLPTKESLKRLHDDIADFLILKTKERKKRSFYSLLWEAANPRSVSCSVPWTSLLIICYCFISLILSTWVTNPTPRFFVIADASLIITLAAVNLLYNMWDIKLKSDEIYKRTEFILSEIKETHDKTEWKAENYPPLYTPVSPCITLQWVYRDGRLVTLPWALLVAGDTVLIRPGQVVPGNCIKYLNDKADTEDQEPSELKFGETYAPIPTSSTIGQLICRKPNACKPVNNIAYTLTETPYLRNLRTCLSDHPNRPITVFERKRYQFLTIFVQLLILPSILGLCFVDKEGVLSWPNPSADAICFLKKPDKYGDESKENDLDQRNNAMDADKTNEDDLNENKVIEPETTESTPFLRKELSSEIPYMDNISFGSNSVNSVHMYTEKINVESSKKDELSNDDAETSSELAGNERAKTDGGEKSPKFVREILDISHDKTNDFSLQFDDATWSRYMNSLKPIGLAILLNTCNPGTIENYAKFSSHVSCQAHHYNQNKLTFYDRRCLCEIAKQIGFVEDKVLAQFKIKSQVFIYKHVRERFLFRTYKSTKVKSKLSGEMRVVPFPHLVSTVYEKFGTDEVHMLTQGTFDVVMDACIEYFDGKTVHPLTKVERKSLESFYKHAVATGYCTVFSFRALSAPIPKEFTQVYLEIPCIAQNLYEQPYHYVSSFNNCSLIEHYCSSDNINEGTKRLKAVHPSDAKRCFQQNCNQIFLGMVSMQYQALIDVVQLIEGIERACIRFIFFSVENAQRAGPFHEKLGKEAAGWNCHISLENEKKDSNKTTDILKKCGRDGYKTEASEDRCRLSSCFRTSKSLRHIRKLSRSLSASATFPESCFSKIQTPDSRKNSYDVSPFGSHTSDDTKLNFQLNPVSCETVDTSEALLFSDVEKCLTSNRSLSCASDDSGEPAPPDYALPNISKLPVGIENVRDHLERVDNVPLLISLFVDCTPENTREMLLIRQENNEVDCVLGSSANAKNAGVFVQANVSVAVEPMYPQLCQKIPLMMDLPDGYSPCALSSLMNSLPCALYLRTEDIALMYSFIMEARNFMSRCLGVFQFWMVCSVASSLIQIITAVFNLPNPFGIGQMLYLSCILLPFLSVSLIIGAANPEVMQRSIGKNKFFYNFEGGLYILKCYGTKLVPLIIVIPLIYALCLDSMQSLIIQQCLSNSTTVQCSSDTKPRWSELGESFCSLQRATFLLLVIHFVITSVSFIDREYLIWQKLPQINITWFLVAFFIILVQVTFTVLLDLLVDAQYITFLDLPMNILYLAYLSPLVSLLFNELISKYIEINENTRIRRKIKLEFNTKLGMNSPF</sequence>
<protein>
    <recommendedName>
        <fullName evidence="5">Transmembrane protein 94</fullName>
    </recommendedName>
</protein>
<name>A0A9P0AEB2_BEMTA</name>
<proteinExistence type="predicted"/>
<dbReference type="InterPro" id="IPR008250">
    <property type="entry name" value="ATPase_P-typ_transduc_dom_A_sf"/>
</dbReference>
<feature type="transmembrane region" description="Helical" evidence="2">
    <location>
        <begin position="1153"/>
        <end position="1175"/>
    </location>
</feature>
<dbReference type="InterPro" id="IPR023298">
    <property type="entry name" value="ATPase_P-typ_TM_dom_sf"/>
</dbReference>